<keyword evidence="3 7" id="KW-1134">Transmembrane beta strand</keyword>
<evidence type="ECO:0000256" key="5">
    <source>
        <dbReference type="ARBA" id="ARBA00023136"/>
    </source>
</evidence>
<dbReference type="Gene3D" id="2.170.130.10">
    <property type="entry name" value="TonB-dependent receptor, plug domain"/>
    <property type="match status" value="1"/>
</dbReference>
<evidence type="ECO:0000256" key="4">
    <source>
        <dbReference type="ARBA" id="ARBA00022692"/>
    </source>
</evidence>
<dbReference type="SUPFAM" id="SSF56935">
    <property type="entry name" value="Porins"/>
    <property type="match status" value="1"/>
</dbReference>
<feature type="chain" id="PRO_5047305966" evidence="8">
    <location>
        <begin position="23"/>
        <end position="1022"/>
    </location>
</feature>
<evidence type="ECO:0000256" key="6">
    <source>
        <dbReference type="ARBA" id="ARBA00023237"/>
    </source>
</evidence>
<keyword evidence="8" id="KW-0732">Signal</keyword>
<dbReference type="Pfam" id="PF13715">
    <property type="entry name" value="CarbopepD_reg_2"/>
    <property type="match status" value="1"/>
</dbReference>
<dbReference type="EMBL" id="JBHULX010000022">
    <property type="protein sequence ID" value="MFD2591652.1"/>
    <property type="molecule type" value="Genomic_DNA"/>
</dbReference>
<evidence type="ECO:0000256" key="1">
    <source>
        <dbReference type="ARBA" id="ARBA00004571"/>
    </source>
</evidence>
<dbReference type="InterPro" id="IPR008969">
    <property type="entry name" value="CarboxyPept-like_regulatory"/>
</dbReference>
<keyword evidence="2 7" id="KW-0813">Transport</keyword>
<dbReference type="InterPro" id="IPR039426">
    <property type="entry name" value="TonB-dep_rcpt-like"/>
</dbReference>
<reference evidence="11" key="1">
    <citation type="journal article" date="2019" name="Int. J. Syst. Evol. Microbiol.">
        <title>The Global Catalogue of Microorganisms (GCM) 10K type strain sequencing project: providing services to taxonomists for standard genome sequencing and annotation.</title>
        <authorList>
            <consortium name="The Broad Institute Genomics Platform"/>
            <consortium name="The Broad Institute Genome Sequencing Center for Infectious Disease"/>
            <person name="Wu L."/>
            <person name="Ma J."/>
        </authorList>
    </citation>
    <scope>NUCLEOTIDE SEQUENCE [LARGE SCALE GENOMIC DNA]</scope>
    <source>
        <strain evidence="11">KCTC 42423</strain>
    </source>
</reference>
<dbReference type="SUPFAM" id="SSF49464">
    <property type="entry name" value="Carboxypeptidase regulatory domain-like"/>
    <property type="match status" value="1"/>
</dbReference>
<evidence type="ECO:0000256" key="7">
    <source>
        <dbReference type="PROSITE-ProRule" id="PRU01360"/>
    </source>
</evidence>
<comment type="similarity">
    <text evidence="7">Belongs to the TonB-dependent receptor family.</text>
</comment>
<dbReference type="RefSeq" id="WP_378253378.1">
    <property type="nucleotide sequence ID" value="NZ_JBHSJV010000001.1"/>
</dbReference>
<dbReference type="InterPro" id="IPR012910">
    <property type="entry name" value="Plug_dom"/>
</dbReference>
<dbReference type="Gene3D" id="2.60.40.1120">
    <property type="entry name" value="Carboxypeptidase-like, regulatory domain"/>
    <property type="match status" value="1"/>
</dbReference>
<keyword evidence="4 7" id="KW-0812">Transmembrane</keyword>
<name>A0ABW5N7Q9_9FLAO</name>
<evidence type="ECO:0000256" key="2">
    <source>
        <dbReference type="ARBA" id="ARBA00022448"/>
    </source>
</evidence>
<dbReference type="PROSITE" id="PS52016">
    <property type="entry name" value="TONB_DEPENDENT_REC_3"/>
    <property type="match status" value="1"/>
</dbReference>
<dbReference type="Gene3D" id="2.40.170.20">
    <property type="entry name" value="TonB-dependent receptor, beta-barrel domain"/>
    <property type="match status" value="1"/>
</dbReference>
<dbReference type="Proteomes" id="UP001597459">
    <property type="component" value="Unassembled WGS sequence"/>
</dbReference>
<comment type="subcellular location">
    <subcellularLocation>
        <location evidence="1 7">Cell outer membrane</location>
        <topology evidence="1 7">Multi-pass membrane protein</topology>
    </subcellularLocation>
</comment>
<feature type="domain" description="TonB-dependent receptor plug" evidence="9">
    <location>
        <begin position="135"/>
        <end position="223"/>
    </location>
</feature>
<organism evidence="10 11">
    <name type="scientific">Aquimarina hainanensis</name>
    <dbReference type="NCBI Taxonomy" id="1578017"/>
    <lineage>
        <taxon>Bacteria</taxon>
        <taxon>Pseudomonadati</taxon>
        <taxon>Bacteroidota</taxon>
        <taxon>Flavobacteriia</taxon>
        <taxon>Flavobacteriales</taxon>
        <taxon>Flavobacteriaceae</taxon>
        <taxon>Aquimarina</taxon>
    </lineage>
</organism>
<dbReference type="InterPro" id="IPR036942">
    <property type="entry name" value="Beta-barrel_TonB_sf"/>
</dbReference>
<evidence type="ECO:0000313" key="10">
    <source>
        <dbReference type="EMBL" id="MFD2591652.1"/>
    </source>
</evidence>
<protein>
    <submittedName>
        <fullName evidence="10">SusC/RagA family TonB-linked outer membrane protein</fullName>
    </submittedName>
</protein>
<gene>
    <name evidence="10" type="ORF">ACFSTE_12510</name>
</gene>
<feature type="signal peptide" evidence="8">
    <location>
        <begin position="1"/>
        <end position="22"/>
    </location>
</feature>
<dbReference type="Pfam" id="PF07715">
    <property type="entry name" value="Plug"/>
    <property type="match status" value="1"/>
</dbReference>
<keyword evidence="11" id="KW-1185">Reference proteome</keyword>
<evidence type="ECO:0000259" key="9">
    <source>
        <dbReference type="Pfam" id="PF07715"/>
    </source>
</evidence>
<keyword evidence="5 7" id="KW-0472">Membrane</keyword>
<comment type="caution">
    <text evidence="10">The sequence shown here is derived from an EMBL/GenBank/DDBJ whole genome shotgun (WGS) entry which is preliminary data.</text>
</comment>
<dbReference type="NCBIfam" id="TIGR04056">
    <property type="entry name" value="OMP_RagA_SusC"/>
    <property type="match status" value="1"/>
</dbReference>
<sequence>MKQVSKQVLMLFTALIVQLTFAQEKTVTGTITDNNSMPLPGVNILVKGTNTGTQSDFDGNYSITANKGAVLVYKYLGFSSKEIVIGDQPTIDVKLQESTNVLEEVVVTGVAQGTSIKKLGFDLTKVNVTGTQTIPTPDAASALIGKVSGAQIVRGSGNPLRNSAIILRGSSTIEGNVQPLIIVDGIITEGGLRDINSDDIQSIEVIKGAAASSLYGSLAGNGVIQIITKKGTSPEAQFTFKSEYGASSLVNEYPSATTHPFEVDSNGNFALDGNGNRIPASDGLFDNNFPQFFDNVNNLIGSQPYQSNAISVSQRLDKGNYYASFQDARVEGPIEGLQPFIRQSARFNADFNATEKFKLSINSSYVKTKGQETAQAGQGDNLFYSILVAEPFIDITERGADGQPSPRPTGYEIQGSNWQNPLYVANNQKQDRREQRFIGGVTGKYEILEGLSFTGALSLDRNSFKYNNFFPKGYETPTPNADTNNGFILIRNAFTERTNTSAQLDYSKSFNDFNLRASAKYLFENVKFEREDGSGSNFQTAGVGSLDQATENVNITSFSSLQKTQNYFLSVDVDWRDKLIIGGLIRTDRSSLFGRNNRDQVFYRGSIAYRLGEDIQAEWMDELKLRASYGTAGLRPSFGDIFETFDVSESSISLDQVGNPDLKSPEIREIELGLNLDFLSKYNFGFTYASSQTEGALITVPLSGAVPGENIKKNLGETEYQSLEFNLSGTPISTSDFTWNFGITGSKTTTEFTSLGGTPPFTRVLEATLYDAAPARDVFRVQAGLSQGAMFGNKIATSINDLTVENGLVVNDGLNLPIDDFSVNEFGHVVVTSNIGTENEQVVRVYDSETGQAKVDVIGDTNPDFIIGLSNTLTYKGLSLYFVLDWQQGGDVYNFTKQLLYFNDRHADAENFAAAGKHFNYFNAASNIYNRGQPIDYFVEDASFVKVREISLSYLLDQNILGKVGEYIDGMKFTLSGRNLFVFTDYSGWDPEVSIGTSPLFKFDEFSYPNFRTFVGSVQINF</sequence>
<dbReference type="InterPro" id="IPR023996">
    <property type="entry name" value="TonB-dep_OMP_SusC/RagA"/>
</dbReference>
<accession>A0ABW5N7Q9</accession>
<dbReference type="InterPro" id="IPR037066">
    <property type="entry name" value="Plug_dom_sf"/>
</dbReference>
<evidence type="ECO:0000256" key="8">
    <source>
        <dbReference type="SAM" id="SignalP"/>
    </source>
</evidence>
<keyword evidence="6 7" id="KW-0998">Cell outer membrane</keyword>
<proteinExistence type="inferred from homology"/>
<evidence type="ECO:0000256" key="3">
    <source>
        <dbReference type="ARBA" id="ARBA00022452"/>
    </source>
</evidence>
<evidence type="ECO:0000313" key="11">
    <source>
        <dbReference type="Proteomes" id="UP001597459"/>
    </source>
</evidence>